<evidence type="ECO:0000313" key="2">
    <source>
        <dbReference type="EMBL" id="EQD45150.1"/>
    </source>
</evidence>
<dbReference type="GO" id="GO:0043709">
    <property type="term" value="P:cell adhesion involved in single-species biofilm formation"/>
    <property type="evidence" value="ECO:0007669"/>
    <property type="project" value="TreeGrafter"/>
</dbReference>
<dbReference type="GO" id="GO:0005886">
    <property type="term" value="C:plasma membrane"/>
    <property type="evidence" value="ECO:0007669"/>
    <property type="project" value="TreeGrafter"/>
</dbReference>
<comment type="caution">
    <text evidence="2">The sequence shown here is derived from an EMBL/GenBank/DDBJ whole genome shotgun (WGS) entry which is preliminary data.</text>
</comment>
<dbReference type="PANTHER" id="PTHR45138">
    <property type="entry name" value="REGULATORY COMPONENTS OF SENSORY TRANSDUCTION SYSTEM"/>
    <property type="match status" value="1"/>
</dbReference>
<dbReference type="SUPFAM" id="SSF55073">
    <property type="entry name" value="Nucleotide cyclase"/>
    <property type="match status" value="1"/>
</dbReference>
<dbReference type="PROSITE" id="PS50887">
    <property type="entry name" value="GGDEF"/>
    <property type="match status" value="1"/>
</dbReference>
<dbReference type="AlphaFoldDB" id="T1AT24"/>
<dbReference type="InterPro" id="IPR043128">
    <property type="entry name" value="Rev_trsase/Diguanyl_cyclase"/>
</dbReference>
<gene>
    <name evidence="2" type="ORF">B1A_14938</name>
</gene>
<dbReference type="NCBIfam" id="TIGR00254">
    <property type="entry name" value="GGDEF"/>
    <property type="match status" value="1"/>
</dbReference>
<dbReference type="GO" id="GO:1902201">
    <property type="term" value="P:negative regulation of bacterial-type flagellum-dependent cell motility"/>
    <property type="evidence" value="ECO:0007669"/>
    <property type="project" value="TreeGrafter"/>
</dbReference>
<proteinExistence type="predicted"/>
<name>T1AT24_9ZZZZ</name>
<dbReference type="InterPro" id="IPR000160">
    <property type="entry name" value="GGDEF_dom"/>
</dbReference>
<dbReference type="Pfam" id="PF00990">
    <property type="entry name" value="GGDEF"/>
    <property type="match status" value="1"/>
</dbReference>
<dbReference type="InterPro" id="IPR029787">
    <property type="entry name" value="Nucleotide_cyclase"/>
</dbReference>
<evidence type="ECO:0000259" key="1">
    <source>
        <dbReference type="PROSITE" id="PS50887"/>
    </source>
</evidence>
<sequence length="154" mass="16679">MPGATGGRCRSFFATSTSSSTSTIRWAIAGGDAILKQFGVRLQECLRRGVDWVARLGGEEFAVILPETAYDQALDAARRLRAGIADRPFPVQSNMIEVTASFGMCNLDQVPLGERKTADHMLRVADAALYRSKYGGRNRVTAALLPMTSVRATP</sequence>
<dbReference type="Gene3D" id="3.30.70.270">
    <property type="match status" value="1"/>
</dbReference>
<accession>T1AT24</accession>
<dbReference type="PANTHER" id="PTHR45138:SF9">
    <property type="entry name" value="DIGUANYLATE CYCLASE DGCM-RELATED"/>
    <property type="match status" value="1"/>
</dbReference>
<dbReference type="InterPro" id="IPR050469">
    <property type="entry name" value="Diguanylate_Cyclase"/>
</dbReference>
<dbReference type="EMBL" id="AUZX01010970">
    <property type="protein sequence ID" value="EQD45150.1"/>
    <property type="molecule type" value="Genomic_DNA"/>
</dbReference>
<reference evidence="2" key="1">
    <citation type="submission" date="2013-08" db="EMBL/GenBank/DDBJ databases">
        <authorList>
            <person name="Mendez C."/>
            <person name="Richter M."/>
            <person name="Ferrer M."/>
            <person name="Sanchez J."/>
        </authorList>
    </citation>
    <scope>NUCLEOTIDE SEQUENCE</scope>
</reference>
<reference evidence="2" key="2">
    <citation type="journal article" date="2014" name="ISME J.">
        <title>Microbial stratification in low pH oxic and suboxic macroscopic growths along an acid mine drainage.</title>
        <authorList>
            <person name="Mendez-Garcia C."/>
            <person name="Mesa V."/>
            <person name="Sprenger R.R."/>
            <person name="Richter M."/>
            <person name="Diez M.S."/>
            <person name="Solano J."/>
            <person name="Bargiela R."/>
            <person name="Golyshina O.V."/>
            <person name="Manteca A."/>
            <person name="Ramos J.L."/>
            <person name="Gallego J.R."/>
            <person name="Llorente I."/>
            <person name="Martins Dos Santos V.A."/>
            <person name="Jensen O.N."/>
            <person name="Pelaez A.I."/>
            <person name="Sanchez J."/>
            <person name="Ferrer M."/>
        </authorList>
    </citation>
    <scope>NUCLEOTIDE SEQUENCE</scope>
</reference>
<feature type="non-terminal residue" evidence="2">
    <location>
        <position position="154"/>
    </location>
</feature>
<dbReference type="CDD" id="cd01949">
    <property type="entry name" value="GGDEF"/>
    <property type="match status" value="1"/>
</dbReference>
<protein>
    <submittedName>
        <fullName evidence="2">Diguanylate cyclase, predicted domain protein</fullName>
    </submittedName>
</protein>
<dbReference type="SMART" id="SM00267">
    <property type="entry name" value="GGDEF"/>
    <property type="match status" value="1"/>
</dbReference>
<dbReference type="GO" id="GO:0052621">
    <property type="term" value="F:diguanylate cyclase activity"/>
    <property type="evidence" value="ECO:0007669"/>
    <property type="project" value="TreeGrafter"/>
</dbReference>
<organism evidence="2">
    <name type="scientific">mine drainage metagenome</name>
    <dbReference type="NCBI Taxonomy" id="410659"/>
    <lineage>
        <taxon>unclassified sequences</taxon>
        <taxon>metagenomes</taxon>
        <taxon>ecological metagenomes</taxon>
    </lineage>
</organism>
<feature type="domain" description="GGDEF" evidence="1">
    <location>
        <begin position="1"/>
        <end position="145"/>
    </location>
</feature>